<dbReference type="Proteomes" id="UP000492821">
    <property type="component" value="Unassembled WGS sequence"/>
</dbReference>
<reference evidence="1" key="1">
    <citation type="journal article" date="2013" name="Genetics">
        <title>The draft genome and transcriptome of Panagrellus redivivus are shaped by the harsh demands of a free-living lifestyle.</title>
        <authorList>
            <person name="Srinivasan J."/>
            <person name="Dillman A.R."/>
            <person name="Macchietto M.G."/>
            <person name="Heikkinen L."/>
            <person name="Lakso M."/>
            <person name="Fracchia K.M."/>
            <person name="Antoshechkin I."/>
            <person name="Mortazavi A."/>
            <person name="Wong G."/>
            <person name="Sternberg P.W."/>
        </authorList>
    </citation>
    <scope>NUCLEOTIDE SEQUENCE [LARGE SCALE GENOMIC DNA]</scope>
    <source>
        <strain evidence="1">MT8872</strain>
    </source>
</reference>
<protein>
    <submittedName>
        <fullName evidence="2">Lipase</fullName>
    </submittedName>
</protein>
<name>A0A7E4ZW84_PANRE</name>
<dbReference type="WBParaSite" id="Pan_g21325.t1">
    <property type="protein sequence ID" value="Pan_g21325.t1"/>
    <property type="gene ID" value="Pan_g21325"/>
</dbReference>
<dbReference type="SUPFAM" id="SSF53474">
    <property type="entry name" value="alpha/beta-Hydrolases"/>
    <property type="match status" value="1"/>
</dbReference>
<keyword evidence="1" id="KW-1185">Reference proteome</keyword>
<dbReference type="Pfam" id="PF01674">
    <property type="entry name" value="Lipase_2"/>
    <property type="match status" value="1"/>
</dbReference>
<sequence length="347" mass="38544">MGLLVSNKVAIDLESIAYRLPTYLVPSMNQNSWAWYKLSKPLNYRVTGSVALQHTLVWHNNGYKSYDFTRLDYENKGSFGGREKAGDKINYQPVVFIHGSSDTALKTSISNPGWDESISYFLDNGYSTAELYATTWRDHNEEYATARTHDCDTVIKVRKFLEAVIAYTKAPKIDVITHAMGVTLGRKAIKGGQLTTPNRTCNLGAPLTNKVDTFVGISGANYGWCNCEGWGEDLEKTCNRVNGFWPGNSCGPNKLDCGGIMLPCGTPKYSSFLEDLNSDPNREGTYVYSMYSTLDEVLLFGCKVWGRATPLIPGSTGEKVYSSHSHYGTKSKTAKDQYDMVVNHESS</sequence>
<reference evidence="2" key="2">
    <citation type="submission" date="2020-10" db="UniProtKB">
        <authorList>
            <consortium name="WormBaseParasite"/>
        </authorList>
    </citation>
    <scope>IDENTIFICATION</scope>
</reference>
<proteinExistence type="predicted"/>
<dbReference type="Gene3D" id="3.40.50.1820">
    <property type="entry name" value="alpha/beta hydrolase"/>
    <property type="match status" value="1"/>
</dbReference>
<evidence type="ECO:0000313" key="2">
    <source>
        <dbReference type="WBParaSite" id="Pan_g21325.t1"/>
    </source>
</evidence>
<accession>A0A7E4ZW84</accession>
<organism evidence="1 2">
    <name type="scientific">Panagrellus redivivus</name>
    <name type="common">Microworm</name>
    <dbReference type="NCBI Taxonomy" id="6233"/>
    <lineage>
        <taxon>Eukaryota</taxon>
        <taxon>Metazoa</taxon>
        <taxon>Ecdysozoa</taxon>
        <taxon>Nematoda</taxon>
        <taxon>Chromadorea</taxon>
        <taxon>Rhabditida</taxon>
        <taxon>Tylenchina</taxon>
        <taxon>Panagrolaimomorpha</taxon>
        <taxon>Panagrolaimoidea</taxon>
        <taxon>Panagrolaimidae</taxon>
        <taxon>Panagrellus</taxon>
    </lineage>
</organism>
<dbReference type="InterPro" id="IPR029058">
    <property type="entry name" value="AB_hydrolase_fold"/>
</dbReference>
<dbReference type="FunFam" id="3.40.50.1820:FF:000191">
    <property type="entry name" value="LIPaSe related"/>
    <property type="match status" value="1"/>
</dbReference>
<dbReference type="GO" id="GO:0016298">
    <property type="term" value="F:lipase activity"/>
    <property type="evidence" value="ECO:0007669"/>
    <property type="project" value="TreeGrafter"/>
</dbReference>
<evidence type="ECO:0000313" key="1">
    <source>
        <dbReference type="Proteomes" id="UP000492821"/>
    </source>
</evidence>
<dbReference type="PANTHER" id="PTHR32015">
    <property type="entry name" value="FASTING INDUCED LIPASE"/>
    <property type="match status" value="1"/>
</dbReference>
<dbReference type="InterPro" id="IPR002918">
    <property type="entry name" value="Lipase_EstA/Esterase_EstB"/>
</dbReference>
<dbReference type="GO" id="GO:0016042">
    <property type="term" value="P:lipid catabolic process"/>
    <property type="evidence" value="ECO:0007669"/>
    <property type="project" value="InterPro"/>
</dbReference>
<dbReference type="AlphaFoldDB" id="A0A7E4ZW84"/>
<dbReference type="PANTHER" id="PTHR32015:SF1">
    <property type="entry name" value="LIPASE"/>
    <property type="match status" value="1"/>
</dbReference>